<dbReference type="GO" id="GO:0008270">
    <property type="term" value="F:zinc ion binding"/>
    <property type="evidence" value="ECO:0007669"/>
    <property type="project" value="UniProtKB-KW"/>
</dbReference>
<evidence type="ECO:0000256" key="1">
    <source>
        <dbReference type="ARBA" id="ARBA00022723"/>
    </source>
</evidence>
<comment type="caution">
    <text evidence="7">The sequence shown here is derived from an EMBL/GenBank/DDBJ whole genome shotgun (WGS) entry which is preliminary data.</text>
</comment>
<accession>A0A3E0VN27</accession>
<protein>
    <recommendedName>
        <fullName evidence="6">Zinc finger DksA/TraR C4-type domain-containing protein</fullName>
    </recommendedName>
</protein>
<gene>
    <name evidence="7" type="ORF">B7R54_18085</name>
</gene>
<dbReference type="SUPFAM" id="SSF109635">
    <property type="entry name" value="DnaK suppressor protein DksA, alpha-hairpin domain"/>
    <property type="match status" value="1"/>
</dbReference>
<evidence type="ECO:0000256" key="2">
    <source>
        <dbReference type="ARBA" id="ARBA00022771"/>
    </source>
</evidence>
<name>A0A3E0VN27_9MICO</name>
<evidence type="ECO:0000313" key="8">
    <source>
        <dbReference type="Proteomes" id="UP000256486"/>
    </source>
</evidence>
<dbReference type="InterPro" id="IPR000962">
    <property type="entry name" value="Znf_DskA_TraR"/>
</dbReference>
<reference evidence="7 8" key="1">
    <citation type="submission" date="2017-04" db="EMBL/GenBank/DDBJ databases">
        <title>Comparative genome analysis of Subtercola boreus.</title>
        <authorList>
            <person name="Cho Y.-J."/>
            <person name="Cho A."/>
            <person name="Kim O.-S."/>
            <person name="Lee J.-I."/>
        </authorList>
    </citation>
    <scope>NUCLEOTIDE SEQUENCE [LARGE SCALE GENOMIC DNA]</scope>
    <source>
        <strain evidence="7 8">K300</strain>
    </source>
</reference>
<sequence>MPDAIPLTDAQLAHLEAALRRQRESLDAELRRMTGSLADVREARSDASADDEHDPEGPTLSSEWSRIAGVTDGLARSSAEVDAALERLAAGTYGACIRCGQPIGFERLDALPSAALCITCARLV</sequence>
<dbReference type="InterPro" id="IPR037187">
    <property type="entry name" value="DnaK_N"/>
</dbReference>
<dbReference type="PANTHER" id="PTHR33823">
    <property type="entry name" value="RNA POLYMERASE-BINDING TRANSCRIPTION FACTOR DKSA-RELATED"/>
    <property type="match status" value="1"/>
</dbReference>
<feature type="region of interest" description="Disordered" evidence="5">
    <location>
        <begin position="37"/>
        <end position="64"/>
    </location>
</feature>
<dbReference type="PANTHER" id="PTHR33823:SF4">
    <property type="entry name" value="GENERAL STRESS PROTEIN 16O"/>
    <property type="match status" value="1"/>
</dbReference>
<keyword evidence="1" id="KW-0479">Metal-binding</keyword>
<proteinExistence type="predicted"/>
<feature type="domain" description="Zinc finger DksA/TraR C4-type" evidence="6">
    <location>
        <begin position="91"/>
        <end position="122"/>
    </location>
</feature>
<evidence type="ECO:0000313" key="7">
    <source>
        <dbReference type="EMBL" id="RFA11384.1"/>
    </source>
</evidence>
<evidence type="ECO:0000256" key="5">
    <source>
        <dbReference type="SAM" id="MobiDB-lite"/>
    </source>
</evidence>
<evidence type="ECO:0000256" key="4">
    <source>
        <dbReference type="PROSITE-ProRule" id="PRU00510"/>
    </source>
</evidence>
<keyword evidence="3" id="KW-0862">Zinc</keyword>
<dbReference type="AlphaFoldDB" id="A0A3E0VN27"/>
<keyword evidence="2" id="KW-0863">Zinc-finger</keyword>
<evidence type="ECO:0000256" key="3">
    <source>
        <dbReference type="ARBA" id="ARBA00022833"/>
    </source>
</evidence>
<dbReference type="EMBL" id="NBWZ01000001">
    <property type="protein sequence ID" value="RFA11384.1"/>
    <property type="molecule type" value="Genomic_DNA"/>
</dbReference>
<dbReference type="Gene3D" id="1.20.120.910">
    <property type="entry name" value="DksA, coiled-coil domain"/>
    <property type="match status" value="1"/>
</dbReference>
<dbReference type="PROSITE" id="PS51128">
    <property type="entry name" value="ZF_DKSA_2"/>
    <property type="match status" value="1"/>
</dbReference>
<dbReference type="SUPFAM" id="SSF57716">
    <property type="entry name" value="Glucocorticoid receptor-like (DNA-binding domain)"/>
    <property type="match status" value="1"/>
</dbReference>
<dbReference type="OrthoDB" id="1121111at2"/>
<keyword evidence="8" id="KW-1185">Reference proteome</keyword>
<organism evidence="7 8">
    <name type="scientific">Subtercola boreus</name>
    <dbReference type="NCBI Taxonomy" id="120213"/>
    <lineage>
        <taxon>Bacteria</taxon>
        <taxon>Bacillati</taxon>
        <taxon>Actinomycetota</taxon>
        <taxon>Actinomycetes</taxon>
        <taxon>Micrococcales</taxon>
        <taxon>Microbacteriaceae</taxon>
        <taxon>Subtercola</taxon>
    </lineage>
</organism>
<dbReference type="Proteomes" id="UP000256486">
    <property type="component" value="Unassembled WGS sequence"/>
</dbReference>
<dbReference type="Pfam" id="PF01258">
    <property type="entry name" value="zf-dskA_traR"/>
    <property type="match status" value="1"/>
</dbReference>
<feature type="zinc finger region" description="dksA C4-type" evidence="4">
    <location>
        <begin position="96"/>
        <end position="120"/>
    </location>
</feature>
<evidence type="ECO:0000259" key="6">
    <source>
        <dbReference type="Pfam" id="PF01258"/>
    </source>
</evidence>